<dbReference type="AlphaFoldDB" id="A0A2H4SDG1"/>
<dbReference type="VEuPathDB" id="FungiDB:A9K55_006825"/>
<feature type="chain" id="PRO_5014137077" description="Secreted protein" evidence="1">
    <location>
        <begin position="19"/>
        <end position="109"/>
    </location>
</feature>
<sequence length="109" mass="11987">MALIKAFSLFTLSTRVRGTSDHRPTPPQSAGTAMACLSWRPHLHSEPLNPSPPDPLSRWSESCLARLRVVGIRSELARVAPPKHAIALTAWASSRRCQLNDKTATAYRS</sequence>
<evidence type="ECO:0000313" key="2">
    <source>
        <dbReference type="EMBL" id="ATY61127.1"/>
    </source>
</evidence>
<accession>A0A2H4SDG1</accession>
<dbReference type="VEuPathDB" id="FungiDB:CCM_02073"/>
<gene>
    <name evidence="2" type="ORF">A9K55_006825</name>
</gene>
<evidence type="ECO:0008006" key="4">
    <source>
        <dbReference type="Google" id="ProtNLM"/>
    </source>
</evidence>
<reference evidence="2 3" key="1">
    <citation type="journal article" date="2017" name="BMC Genomics">
        <title>Chromosome level assembly and secondary metabolite potential of the parasitic fungus Cordyceps militaris.</title>
        <authorList>
            <person name="Kramer G.J."/>
            <person name="Nodwell J.R."/>
        </authorList>
    </citation>
    <scope>NUCLEOTIDE SEQUENCE [LARGE SCALE GENOMIC DNA]</scope>
    <source>
        <strain evidence="2 3">ATCC 34164</strain>
    </source>
</reference>
<dbReference type="EMBL" id="CP023323">
    <property type="protein sequence ID" value="ATY61127.1"/>
    <property type="molecule type" value="Genomic_DNA"/>
</dbReference>
<organism evidence="2 3">
    <name type="scientific">Cordyceps militaris</name>
    <name type="common">Caterpillar fungus</name>
    <name type="synonym">Clavaria militaris</name>
    <dbReference type="NCBI Taxonomy" id="73501"/>
    <lineage>
        <taxon>Eukaryota</taxon>
        <taxon>Fungi</taxon>
        <taxon>Dikarya</taxon>
        <taxon>Ascomycota</taxon>
        <taxon>Pezizomycotina</taxon>
        <taxon>Sordariomycetes</taxon>
        <taxon>Hypocreomycetidae</taxon>
        <taxon>Hypocreales</taxon>
        <taxon>Cordycipitaceae</taxon>
        <taxon>Cordyceps</taxon>
    </lineage>
</organism>
<proteinExistence type="predicted"/>
<evidence type="ECO:0000256" key="1">
    <source>
        <dbReference type="SAM" id="SignalP"/>
    </source>
</evidence>
<dbReference type="Proteomes" id="UP000323067">
    <property type="component" value="Chromosome vi"/>
</dbReference>
<keyword evidence="1" id="KW-0732">Signal</keyword>
<protein>
    <recommendedName>
        <fullName evidence="4">Secreted protein</fullName>
    </recommendedName>
</protein>
<name>A0A2H4SDG1_CORMI</name>
<evidence type="ECO:0000313" key="3">
    <source>
        <dbReference type="Proteomes" id="UP000323067"/>
    </source>
</evidence>
<feature type="signal peptide" evidence="1">
    <location>
        <begin position="1"/>
        <end position="18"/>
    </location>
</feature>